<gene>
    <name evidence="1" type="ORF">NSED_09295</name>
</gene>
<dbReference type="InterPro" id="IPR014871">
    <property type="entry name" value="dUTPase/dCTP_pyrophosphatase"/>
</dbReference>
<dbReference type="CDD" id="cd11527">
    <property type="entry name" value="NTP-PPase_dUTPase"/>
    <property type="match status" value="1"/>
</dbReference>
<dbReference type="eggNOG" id="arCOG08766">
    <property type="taxonomic scope" value="Archaea"/>
</dbReference>
<dbReference type="STRING" id="1229909.NSED_09295"/>
<proteinExistence type="predicted"/>
<dbReference type="KEGG" id="nir:NSED_09295"/>
<protein>
    <submittedName>
        <fullName evidence="1">dUTPase</fullName>
    </submittedName>
</protein>
<dbReference type="HOGENOM" id="CLU_105318_2_0_2"/>
<sequence>MSLSQETSEKDRLETIFKLQKGLSEMMKLDRYPKDSEGRISALCTAIMHEAVELQRTTNWKWWKTPIEFNEDEAREELIDIWHFVVQASLELKLTPDDILKEYKKKNEINRERQRNGY</sequence>
<name>K0BDV4_9ARCH</name>
<dbReference type="AlphaFoldDB" id="K0BDV4"/>
<accession>K0BDV4</accession>
<dbReference type="PATRIC" id="fig|1229909.8.peg.2031"/>
<dbReference type="SUPFAM" id="SSF101386">
    <property type="entry name" value="all-alpha NTP pyrophosphatases"/>
    <property type="match status" value="1"/>
</dbReference>
<dbReference type="Proteomes" id="UP000006100">
    <property type="component" value="Chromosome"/>
</dbReference>
<dbReference type="Gene3D" id="1.10.4010.10">
    <property type="entry name" value="Type II deoxyuridine triphosphatase"/>
    <property type="match status" value="1"/>
</dbReference>
<organism evidence="1 2">
    <name type="scientific">Candidatus Nitrosopumilus sediminis</name>
    <dbReference type="NCBI Taxonomy" id="1229909"/>
    <lineage>
        <taxon>Archaea</taxon>
        <taxon>Nitrososphaerota</taxon>
        <taxon>Nitrososphaeria</taxon>
        <taxon>Nitrosopumilales</taxon>
        <taxon>Nitrosopumilaceae</taxon>
        <taxon>Nitrosopumilus</taxon>
    </lineage>
</organism>
<evidence type="ECO:0000313" key="2">
    <source>
        <dbReference type="Proteomes" id="UP000006100"/>
    </source>
</evidence>
<dbReference type="Pfam" id="PF08761">
    <property type="entry name" value="dUTPase_2"/>
    <property type="match status" value="1"/>
</dbReference>
<keyword evidence="2" id="KW-1185">Reference proteome</keyword>
<evidence type="ECO:0000313" key="1">
    <source>
        <dbReference type="EMBL" id="AFS83649.1"/>
    </source>
</evidence>
<reference evidence="1 2" key="1">
    <citation type="journal article" date="2012" name="J. Bacteriol.">
        <title>Draft Genome Sequence of an Ammonia-Oxidizing Archaeon, "Candidatus Nitrosopumilus sediminis" AR2, from Svalbard in the Arctic Circle.</title>
        <authorList>
            <person name="Park S.J."/>
            <person name="Kim J.G."/>
            <person name="Jung M.Y."/>
            <person name="Kim S.J."/>
            <person name="Cha I.T."/>
            <person name="Ghai R."/>
            <person name="Martin-Cuadrado A.B."/>
            <person name="Rodriguez-Valera F."/>
            <person name="Rhee S.K."/>
        </authorList>
    </citation>
    <scope>NUCLEOTIDE SEQUENCE [LARGE SCALE GENOMIC DNA]</scope>
    <source>
        <strain evidence="1 2">AR2</strain>
    </source>
</reference>
<dbReference type="EMBL" id="CP003843">
    <property type="protein sequence ID" value="AFS83649.1"/>
    <property type="molecule type" value="Genomic_DNA"/>
</dbReference>